<organism evidence="2">
    <name type="scientific">Ixodes ricinus</name>
    <name type="common">Common tick</name>
    <name type="synonym">Acarus ricinus</name>
    <dbReference type="NCBI Taxonomy" id="34613"/>
    <lineage>
        <taxon>Eukaryota</taxon>
        <taxon>Metazoa</taxon>
        <taxon>Ecdysozoa</taxon>
        <taxon>Arthropoda</taxon>
        <taxon>Chelicerata</taxon>
        <taxon>Arachnida</taxon>
        <taxon>Acari</taxon>
        <taxon>Parasitiformes</taxon>
        <taxon>Ixodida</taxon>
        <taxon>Ixodoidea</taxon>
        <taxon>Ixodidae</taxon>
        <taxon>Ixodinae</taxon>
        <taxon>Ixodes</taxon>
    </lineage>
</organism>
<dbReference type="AlphaFoldDB" id="A0A6B0UM59"/>
<keyword evidence="1" id="KW-0812">Transmembrane</keyword>
<keyword evidence="1" id="KW-1133">Transmembrane helix</keyword>
<proteinExistence type="predicted"/>
<sequence>MSTAFSRLQPWLFFSAVLTNLRSCRMSFALYMVMSEVVAAGMMMMGVRDTLLGTGRGAGAAAVEEGVVGTGAGAGAGATGRLGWVPSVTDLRFMPWYVPIVSILKPSVSSFPRKRS</sequence>
<reference evidence="2" key="1">
    <citation type="submission" date="2019-12" db="EMBL/GenBank/DDBJ databases">
        <title>An insight into the sialome of adult female Ixodes ricinus ticks feeding for 6 days.</title>
        <authorList>
            <person name="Perner J."/>
            <person name="Ribeiro J.M.C."/>
        </authorList>
    </citation>
    <scope>NUCLEOTIDE SEQUENCE</scope>
    <source>
        <strain evidence="2">Semi-engorged</strain>
        <tissue evidence="2">Salivary glands</tissue>
    </source>
</reference>
<evidence type="ECO:0000256" key="1">
    <source>
        <dbReference type="SAM" id="Phobius"/>
    </source>
</evidence>
<accession>A0A6B0UM59</accession>
<keyword evidence="1" id="KW-0472">Membrane</keyword>
<name>A0A6B0UM59_IXORI</name>
<feature type="transmembrane region" description="Helical" evidence="1">
    <location>
        <begin position="28"/>
        <end position="47"/>
    </location>
</feature>
<evidence type="ECO:0000313" key="2">
    <source>
        <dbReference type="EMBL" id="MXU90641.1"/>
    </source>
</evidence>
<protein>
    <submittedName>
        <fullName evidence="2">Putative secreted protein</fullName>
    </submittedName>
</protein>
<dbReference type="EMBL" id="GIFC01008558">
    <property type="protein sequence ID" value="MXU90641.1"/>
    <property type="molecule type" value="Transcribed_RNA"/>
</dbReference>